<dbReference type="Proteomes" id="UP001383192">
    <property type="component" value="Unassembled WGS sequence"/>
</dbReference>
<dbReference type="InterPro" id="IPR016169">
    <property type="entry name" value="FAD-bd_PCMH_sub2"/>
</dbReference>
<dbReference type="PANTHER" id="PTHR42973">
    <property type="entry name" value="BINDING OXIDOREDUCTASE, PUTATIVE (AFU_ORTHOLOGUE AFUA_1G17690)-RELATED"/>
    <property type="match status" value="1"/>
</dbReference>
<gene>
    <name evidence="7" type="ORF">VNI00_010633</name>
</gene>
<proteinExistence type="inferred from homology"/>
<keyword evidence="4" id="KW-0560">Oxidoreductase</keyword>
<dbReference type="Pfam" id="PF08031">
    <property type="entry name" value="BBE"/>
    <property type="match status" value="1"/>
</dbReference>
<evidence type="ECO:0000259" key="6">
    <source>
        <dbReference type="PROSITE" id="PS51387"/>
    </source>
</evidence>
<dbReference type="PROSITE" id="PS51387">
    <property type="entry name" value="FAD_PCMH"/>
    <property type="match status" value="1"/>
</dbReference>
<reference evidence="7 8" key="1">
    <citation type="submission" date="2024-01" db="EMBL/GenBank/DDBJ databases">
        <title>A draft genome for a cacao thread blight-causing isolate of Paramarasmius palmivorus.</title>
        <authorList>
            <person name="Baruah I.K."/>
            <person name="Bukari Y."/>
            <person name="Amoako-Attah I."/>
            <person name="Meinhardt L.W."/>
            <person name="Bailey B.A."/>
            <person name="Cohen S.P."/>
        </authorList>
    </citation>
    <scope>NUCLEOTIDE SEQUENCE [LARGE SCALE GENOMIC DNA]</scope>
    <source>
        <strain evidence="7 8">GH-12</strain>
    </source>
</reference>
<keyword evidence="3" id="KW-0274">FAD</keyword>
<dbReference type="SUPFAM" id="SSF56176">
    <property type="entry name" value="FAD-binding/transporter-associated domain-like"/>
    <property type="match status" value="1"/>
</dbReference>
<feature type="signal peptide" evidence="5">
    <location>
        <begin position="1"/>
        <end position="21"/>
    </location>
</feature>
<dbReference type="Pfam" id="PF01565">
    <property type="entry name" value="FAD_binding_4"/>
    <property type="match status" value="1"/>
</dbReference>
<keyword evidence="8" id="KW-1185">Reference proteome</keyword>
<dbReference type="InterPro" id="IPR050416">
    <property type="entry name" value="FAD-linked_Oxidoreductase"/>
</dbReference>
<dbReference type="GO" id="GO:0016491">
    <property type="term" value="F:oxidoreductase activity"/>
    <property type="evidence" value="ECO:0007669"/>
    <property type="project" value="UniProtKB-KW"/>
</dbReference>
<name>A0AAW0CM36_9AGAR</name>
<dbReference type="InterPro" id="IPR006094">
    <property type="entry name" value="Oxid_FAD_bind_N"/>
</dbReference>
<evidence type="ECO:0000256" key="2">
    <source>
        <dbReference type="ARBA" id="ARBA00022630"/>
    </source>
</evidence>
<accession>A0AAW0CM36</accession>
<protein>
    <recommendedName>
        <fullName evidence="6">FAD-binding PCMH-type domain-containing protein</fullName>
    </recommendedName>
</protein>
<evidence type="ECO:0000256" key="3">
    <source>
        <dbReference type="ARBA" id="ARBA00022827"/>
    </source>
</evidence>
<feature type="domain" description="FAD-binding PCMH-type" evidence="6">
    <location>
        <begin position="31"/>
        <end position="215"/>
    </location>
</feature>
<keyword evidence="2" id="KW-0285">Flavoprotein</keyword>
<feature type="chain" id="PRO_5043317558" description="FAD-binding PCMH-type domain-containing protein" evidence="5">
    <location>
        <begin position="22"/>
        <end position="466"/>
    </location>
</feature>
<evidence type="ECO:0000256" key="4">
    <source>
        <dbReference type="ARBA" id="ARBA00023002"/>
    </source>
</evidence>
<dbReference type="Gene3D" id="3.30.465.10">
    <property type="match status" value="1"/>
</dbReference>
<evidence type="ECO:0000256" key="1">
    <source>
        <dbReference type="ARBA" id="ARBA00005466"/>
    </source>
</evidence>
<sequence>MKHQLLTTAFLSLLSAKFAYGSPAAACNALRSALPSSVFFPGSEEYTSDNRHHAEIASQNSTCSVEPETPEDVALIIKGGGHIANVGFSSTTGVQISMLKFNSIEYDEGLGTVKIGAGLVWGEVYLALAPHGVKVVGGRGPPVGVSGFLLGGGYSYFTDQYGLAIDNIVAHDLVLPNGTFVEVNEQTNPDLFFALKGGHNNFGIVTSFTLKTFPQTDVWTALISYPLNASDSFHRASESFSFNNTDLKAVALPVYAFSDNIEPGLGALLFYDGPVPPDGVYNEFFNVPGAVVNSSGTMSFADALGGGPLLSGPSVRDVVPITRYTVGILEEMKRQFENILSTAVANNRTLTFAAIVVEPFIQPNAHATDSAYPNPFVCPTALEVQWADATDDDFFFNLVREVHNAIQARAIEEGQSTPDAILYNNYVVADTSLELLYGDNLERLREIKRRVDPDNVMGLAGGFKIE</sequence>
<dbReference type="EMBL" id="JAYKXP010000043">
    <property type="protein sequence ID" value="KAK7038748.1"/>
    <property type="molecule type" value="Genomic_DNA"/>
</dbReference>
<organism evidence="7 8">
    <name type="scientific">Paramarasmius palmivorus</name>
    <dbReference type="NCBI Taxonomy" id="297713"/>
    <lineage>
        <taxon>Eukaryota</taxon>
        <taxon>Fungi</taxon>
        <taxon>Dikarya</taxon>
        <taxon>Basidiomycota</taxon>
        <taxon>Agaricomycotina</taxon>
        <taxon>Agaricomycetes</taxon>
        <taxon>Agaricomycetidae</taxon>
        <taxon>Agaricales</taxon>
        <taxon>Marasmiineae</taxon>
        <taxon>Marasmiaceae</taxon>
        <taxon>Paramarasmius</taxon>
    </lineage>
</organism>
<dbReference type="PANTHER" id="PTHR42973:SF13">
    <property type="entry name" value="FAD-BINDING PCMH-TYPE DOMAIN-CONTAINING PROTEIN"/>
    <property type="match status" value="1"/>
</dbReference>
<keyword evidence="5" id="KW-0732">Signal</keyword>
<comment type="caution">
    <text evidence="7">The sequence shown here is derived from an EMBL/GenBank/DDBJ whole genome shotgun (WGS) entry which is preliminary data.</text>
</comment>
<dbReference type="InterPro" id="IPR016166">
    <property type="entry name" value="FAD-bd_PCMH"/>
</dbReference>
<evidence type="ECO:0000313" key="7">
    <source>
        <dbReference type="EMBL" id="KAK7038748.1"/>
    </source>
</evidence>
<dbReference type="AlphaFoldDB" id="A0AAW0CM36"/>
<dbReference type="GO" id="GO:0071949">
    <property type="term" value="F:FAD binding"/>
    <property type="evidence" value="ECO:0007669"/>
    <property type="project" value="InterPro"/>
</dbReference>
<evidence type="ECO:0000256" key="5">
    <source>
        <dbReference type="SAM" id="SignalP"/>
    </source>
</evidence>
<dbReference type="InterPro" id="IPR012951">
    <property type="entry name" value="BBE"/>
</dbReference>
<dbReference type="InterPro" id="IPR036318">
    <property type="entry name" value="FAD-bd_PCMH-like_sf"/>
</dbReference>
<comment type="similarity">
    <text evidence="1">Belongs to the oxygen-dependent FAD-linked oxidoreductase family.</text>
</comment>
<evidence type="ECO:0000313" key="8">
    <source>
        <dbReference type="Proteomes" id="UP001383192"/>
    </source>
</evidence>